<feature type="compositionally biased region" description="Gly residues" evidence="1">
    <location>
        <begin position="26"/>
        <end position="35"/>
    </location>
</feature>
<proteinExistence type="predicted"/>
<feature type="region of interest" description="Disordered" evidence="1">
    <location>
        <begin position="1"/>
        <end position="35"/>
    </location>
</feature>
<evidence type="ECO:0000256" key="1">
    <source>
        <dbReference type="SAM" id="MobiDB-lite"/>
    </source>
</evidence>
<reference evidence="2" key="1">
    <citation type="submission" date="2021-02" db="EMBL/GenBank/DDBJ databases">
        <authorList>
            <person name="Dougan E. K."/>
            <person name="Rhodes N."/>
            <person name="Thang M."/>
            <person name="Chan C."/>
        </authorList>
    </citation>
    <scope>NUCLEOTIDE SEQUENCE</scope>
</reference>
<feature type="compositionally biased region" description="Basic and acidic residues" evidence="1">
    <location>
        <begin position="140"/>
        <end position="153"/>
    </location>
</feature>
<accession>A0A813JH06</accession>
<protein>
    <recommendedName>
        <fullName evidence="4">J domain-containing protein</fullName>
    </recommendedName>
</protein>
<evidence type="ECO:0000313" key="2">
    <source>
        <dbReference type="EMBL" id="CAE8676435.1"/>
    </source>
</evidence>
<evidence type="ECO:0000313" key="3">
    <source>
        <dbReference type="Proteomes" id="UP000626109"/>
    </source>
</evidence>
<organism evidence="2 3">
    <name type="scientific">Polarella glacialis</name>
    <name type="common">Dinoflagellate</name>
    <dbReference type="NCBI Taxonomy" id="89957"/>
    <lineage>
        <taxon>Eukaryota</taxon>
        <taxon>Sar</taxon>
        <taxon>Alveolata</taxon>
        <taxon>Dinophyceae</taxon>
        <taxon>Suessiales</taxon>
        <taxon>Suessiaceae</taxon>
        <taxon>Polarella</taxon>
    </lineage>
</organism>
<dbReference type="SUPFAM" id="SSF46565">
    <property type="entry name" value="Chaperone J-domain"/>
    <property type="match status" value="1"/>
</dbReference>
<feature type="region of interest" description="Disordered" evidence="1">
    <location>
        <begin position="199"/>
        <end position="299"/>
    </location>
</feature>
<dbReference type="Gene3D" id="1.10.287.110">
    <property type="entry name" value="DnaJ domain"/>
    <property type="match status" value="1"/>
</dbReference>
<dbReference type="Proteomes" id="UP000626109">
    <property type="component" value="Unassembled WGS sequence"/>
</dbReference>
<evidence type="ECO:0008006" key="4">
    <source>
        <dbReference type="Google" id="ProtNLM"/>
    </source>
</evidence>
<dbReference type="AlphaFoldDB" id="A0A813JH06"/>
<dbReference type="EMBL" id="CAJNNW010025244">
    <property type="protein sequence ID" value="CAE8676435.1"/>
    <property type="molecule type" value="Genomic_DNA"/>
</dbReference>
<sequence>MTARPRRSRSLGGGSGRGSSEFSRGVRGGPGRGRGLKWGPGLADVLKRALLEVALKPWRSLGKTTARSVWRRLQASLRWASSRLGEGFRLGAERFGGFVLGLVRVLGRGRGRGASAWPWACSRPGDLISTGPWQPIVSEERPQQQEGVRKDKGQGPQGHQGLVAAGLLSVKQLKAQAAELGLDTSRCTERADLLSLLSAGGGLKRPMGGQSTTNNTSNNNNNNNSTARAAQAQAGGAQPLSAAAFSAGVSQPKPSPSAQSALPRPQASPQASGSRAPLTAGPRQRERESTQSGPRLQREEILRIARATDDLAVLGLSRQELADLLGRAERERAVLRRFRQLSRLVHPDKCAPELREAATRAFQRLEVARQGCSAMCLQATLQPVLPQNPRPAAQASTASCQQQWPPPGGPPVVSCGPGVAQSPWSSAGGPVRSFGAGGIWLQESGQGVWRSWSAS</sequence>
<dbReference type="InterPro" id="IPR001623">
    <property type="entry name" value="DnaJ_domain"/>
</dbReference>
<dbReference type="CDD" id="cd06257">
    <property type="entry name" value="DnaJ"/>
    <property type="match status" value="1"/>
</dbReference>
<feature type="compositionally biased region" description="Low complexity" evidence="1">
    <location>
        <begin position="208"/>
        <end position="263"/>
    </location>
</feature>
<comment type="caution">
    <text evidence="2">The sequence shown here is derived from an EMBL/GenBank/DDBJ whole genome shotgun (WGS) entry which is preliminary data.</text>
</comment>
<gene>
    <name evidence="2" type="ORF">PGLA2088_LOCUS19878</name>
</gene>
<feature type="region of interest" description="Disordered" evidence="1">
    <location>
        <begin position="388"/>
        <end position="427"/>
    </location>
</feature>
<feature type="region of interest" description="Disordered" evidence="1">
    <location>
        <begin position="140"/>
        <end position="160"/>
    </location>
</feature>
<feature type="compositionally biased region" description="Low complexity" evidence="1">
    <location>
        <begin position="392"/>
        <end position="403"/>
    </location>
</feature>
<name>A0A813JH06_POLGL</name>
<dbReference type="InterPro" id="IPR036869">
    <property type="entry name" value="J_dom_sf"/>
</dbReference>